<dbReference type="RefSeq" id="WP_013580806.1">
    <property type="nucleotide sequence ID" value="NC_015064.1"/>
</dbReference>
<proteinExistence type="predicted"/>
<dbReference type="Proteomes" id="UP000000343">
    <property type="component" value="Chromosome"/>
</dbReference>
<dbReference type="EMBL" id="CP002480">
    <property type="protein sequence ID" value="ADW69490.1"/>
    <property type="molecule type" value="Genomic_DNA"/>
</dbReference>
<name>E8X5E3_GRATM</name>
<dbReference type="KEGG" id="acm:AciX9_2455"/>
<dbReference type="HOGENOM" id="CLU_087546_0_0_0"/>
<dbReference type="PaxDb" id="1198114-AciX9_2455"/>
<gene>
    <name evidence="1" type="ordered locus">AciX9_2455</name>
</gene>
<dbReference type="AlphaFoldDB" id="E8X5E3"/>
<dbReference type="eggNOG" id="ENOG502ZC5H">
    <property type="taxonomic scope" value="Bacteria"/>
</dbReference>
<accession>E8X5E3</accession>
<organism evidence="2">
    <name type="scientific">Granulicella tundricola (strain ATCC BAA-1859 / DSM 23138 / MP5ACTX9)</name>
    <dbReference type="NCBI Taxonomy" id="1198114"/>
    <lineage>
        <taxon>Bacteria</taxon>
        <taxon>Pseudomonadati</taxon>
        <taxon>Acidobacteriota</taxon>
        <taxon>Terriglobia</taxon>
        <taxon>Terriglobales</taxon>
        <taxon>Acidobacteriaceae</taxon>
        <taxon>Granulicella</taxon>
    </lineage>
</organism>
<evidence type="ECO:0000313" key="2">
    <source>
        <dbReference type="Proteomes" id="UP000000343"/>
    </source>
</evidence>
<dbReference type="OrthoDB" id="661223at2"/>
<protein>
    <submittedName>
        <fullName evidence="1">Uncharacterized protein</fullName>
    </submittedName>
</protein>
<sequence length="219" mass="23566">MGFPGSPRLLRAGLVVVDSSTLAIQRSIALQYNPDSLSRSLAVRGATGDSGDRLDALRLTGPPVETLKLDAELDATDELETPSKFPDTVRLGLHPQLAALETLIYPSSAQIQSDNTLAMAGTIEIAPMEAPLVLFVWSTSRVVPVRITEFSITEEAFDVNLNPIRAKVSLGMRVLSTNDLNFDHKGNHIFLAYQQNKERLAGKVGSVSLRSLGITGIAS</sequence>
<evidence type="ECO:0000313" key="1">
    <source>
        <dbReference type="EMBL" id="ADW69490.1"/>
    </source>
</evidence>
<dbReference type="STRING" id="1198114.AciX9_2455"/>
<reference evidence="2" key="1">
    <citation type="submission" date="2011-01" db="EMBL/GenBank/DDBJ databases">
        <title>Complete sequence of chromosome of Acidobacterium sp. MP5ACTX9.</title>
        <authorList>
            <consortium name="US DOE Joint Genome Institute"/>
            <person name="Lucas S."/>
            <person name="Copeland A."/>
            <person name="Lapidus A."/>
            <person name="Cheng J.-F."/>
            <person name="Goodwin L."/>
            <person name="Pitluck S."/>
            <person name="Teshima H."/>
            <person name="Detter J.C."/>
            <person name="Han C."/>
            <person name="Tapia R."/>
            <person name="Land M."/>
            <person name="Hauser L."/>
            <person name="Kyrpides N."/>
            <person name="Ivanova N."/>
            <person name="Ovchinnikova G."/>
            <person name="Pagani I."/>
            <person name="Rawat S.R."/>
            <person name="Mannisto M."/>
            <person name="Haggblom M.M."/>
            <person name="Woyke T."/>
        </authorList>
    </citation>
    <scope>NUCLEOTIDE SEQUENCE [LARGE SCALE GENOMIC DNA]</scope>
    <source>
        <strain evidence="2">MP5ACTX9</strain>
    </source>
</reference>
<keyword evidence="2" id="KW-1185">Reference proteome</keyword>